<evidence type="ECO:0000313" key="1">
    <source>
        <dbReference type="EMBL" id="ASA25157.1"/>
    </source>
</evidence>
<dbReference type="KEGG" id="pdh:B9T62_33145"/>
<sequence length="157" mass="18505">MIKEDGPMNNPRLCDKETVPSFELIYSYLGPQATEAWLQLTRFAEQNYDHVSELIFGGKNYGWNLRYRKSGKTLFSMFPEQDRFTVLLVLGKKEIQAYEERIHEFGEFFKHVYESASQYHDGRWLWIGIDSVAQINDIEKMIMIKRKPITSATKKQL</sequence>
<dbReference type="EMBL" id="CP021780">
    <property type="protein sequence ID" value="ASA25157.1"/>
    <property type="molecule type" value="Genomic_DNA"/>
</dbReference>
<protein>
    <recommendedName>
        <fullName evidence="3">DUF3788 domain-containing protein</fullName>
    </recommendedName>
</protein>
<name>A0A2Z2KH10_9BACL</name>
<evidence type="ECO:0000313" key="2">
    <source>
        <dbReference type="Proteomes" id="UP000249890"/>
    </source>
</evidence>
<gene>
    <name evidence="1" type="ORF">B9T62_33145</name>
</gene>
<dbReference type="Pfam" id="PF12663">
    <property type="entry name" value="DUF3788"/>
    <property type="match status" value="1"/>
</dbReference>
<keyword evidence="2" id="KW-1185">Reference proteome</keyword>
<reference evidence="1 2" key="1">
    <citation type="submission" date="2017-06" db="EMBL/GenBank/DDBJ databases">
        <title>Complete genome sequence of Paenibacillus donghaensis KCTC 13049T isolated from East Sea sediment, South Korea.</title>
        <authorList>
            <person name="Jung B.K."/>
            <person name="Hong S.-J."/>
            <person name="Shin J.-H."/>
        </authorList>
    </citation>
    <scope>NUCLEOTIDE SEQUENCE [LARGE SCALE GENOMIC DNA]</scope>
    <source>
        <strain evidence="1 2">KCTC 13049</strain>
    </source>
</reference>
<proteinExistence type="predicted"/>
<dbReference type="Proteomes" id="UP000249890">
    <property type="component" value="Chromosome"/>
</dbReference>
<dbReference type="AlphaFoldDB" id="A0A2Z2KH10"/>
<evidence type="ECO:0008006" key="3">
    <source>
        <dbReference type="Google" id="ProtNLM"/>
    </source>
</evidence>
<organism evidence="1 2">
    <name type="scientific">Paenibacillus donghaensis</name>
    <dbReference type="NCBI Taxonomy" id="414771"/>
    <lineage>
        <taxon>Bacteria</taxon>
        <taxon>Bacillati</taxon>
        <taxon>Bacillota</taxon>
        <taxon>Bacilli</taxon>
        <taxon>Bacillales</taxon>
        <taxon>Paenibacillaceae</taxon>
        <taxon>Paenibacillus</taxon>
    </lineage>
</organism>
<dbReference type="InterPro" id="IPR024265">
    <property type="entry name" value="DUF3788"/>
</dbReference>
<accession>A0A2Z2KH10</accession>